<dbReference type="Pfam" id="PF00583">
    <property type="entry name" value="Acetyltransf_1"/>
    <property type="match status" value="1"/>
</dbReference>
<proteinExistence type="predicted"/>
<organism evidence="4 5">
    <name type="scientific">Cryptosporangium aurantiacum</name>
    <dbReference type="NCBI Taxonomy" id="134849"/>
    <lineage>
        <taxon>Bacteria</taxon>
        <taxon>Bacillati</taxon>
        <taxon>Actinomycetota</taxon>
        <taxon>Actinomycetes</taxon>
        <taxon>Cryptosporangiales</taxon>
        <taxon>Cryptosporangiaceae</taxon>
        <taxon>Cryptosporangium</taxon>
    </lineage>
</organism>
<dbReference type="Gene3D" id="1.10.10.10">
    <property type="entry name" value="Winged helix-like DNA-binding domain superfamily/Winged helix DNA-binding domain"/>
    <property type="match status" value="1"/>
</dbReference>
<dbReference type="PRINTS" id="PR00598">
    <property type="entry name" value="HTHMARR"/>
</dbReference>
<accession>A0A1M7RGW6</accession>
<dbReference type="GO" id="GO:0003700">
    <property type="term" value="F:DNA-binding transcription factor activity"/>
    <property type="evidence" value="ECO:0007669"/>
    <property type="project" value="InterPro"/>
</dbReference>
<dbReference type="EMBL" id="FRCS01000012">
    <property type="protein sequence ID" value="SHN45412.1"/>
    <property type="molecule type" value="Genomic_DNA"/>
</dbReference>
<dbReference type="InterPro" id="IPR050769">
    <property type="entry name" value="NAT_camello-type"/>
</dbReference>
<evidence type="ECO:0000259" key="2">
    <source>
        <dbReference type="PROSITE" id="PS50995"/>
    </source>
</evidence>
<evidence type="ECO:0000313" key="4">
    <source>
        <dbReference type="EMBL" id="SHN45412.1"/>
    </source>
</evidence>
<dbReference type="SUPFAM" id="SSF55729">
    <property type="entry name" value="Acyl-CoA N-acyltransferases (Nat)"/>
    <property type="match status" value="1"/>
</dbReference>
<dbReference type="RefSeq" id="WP_073262143.1">
    <property type="nucleotide sequence ID" value="NZ_FRCS01000012.1"/>
</dbReference>
<keyword evidence="1 4" id="KW-0808">Transferase</keyword>
<dbReference type="SMART" id="SM00347">
    <property type="entry name" value="HTH_MARR"/>
    <property type="match status" value="1"/>
</dbReference>
<dbReference type="InterPro" id="IPR000182">
    <property type="entry name" value="GNAT_dom"/>
</dbReference>
<name>A0A1M7RGW6_9ACTN</name>
<dbReference type="Gene3D" id="3.40.630.30">
    <property type="match status" value="1"/>
</dbReference>
<gene>
    <name evidence="4" type="ORF">SAMN05443668_11232</name>
</gene>
<dbReference type="SUPFAM" id="SSF46785">
    <property type="entry name" value="Winged helix' DNA-binding domain"/>
    <property type="match status" value="1"/>
</dbReference>
<evidence type="ECO:0000313" key="5">
    <source>
        <dbReference type="Proteomes" id="UP000184440"/>
    </source>
</evidence>
<dbReference type="PROSITE" id="PS51186">
    <property type="entry name" value="GNAT"/>
    <property type="match status" value="1"/>
</dbReference>
<dbReference type="PANTHER" id="PTHR13947:SF37">
    <property type="entry name" value="LD18367P"/>
    <property type="match status" value="1"/>
</dbReference>
<dbReference type="GO" id="GO:0008080">
    <property type="term" value="F:N-acetyltransferase activity"/>
    <property type="evidence" value="ECO:0007669"/>
    <property type="project" value="InterPro"/>
</dbReference>
<reference evidence="4 5" key="1">
    <citation type="submission" date="2016-11" db="EMBL/GenBank/DDBJ databases">
        <authorList>
            <person name="Jaros S."/>
            <person name="Januszkiewicz K."/>
            <person name="Wedrychowicz H."/>
        </authorList>
    </citation>
    <scope>NUCLEOTIDE SEQUENCE [LARGE SCALE GENOMIC DNA]</scope>
    <source>
        <strain evidence="4 5">DSM 46144</strain>
    </source>
</reference>
<dbReference type="STRING" id="134849.SAMN05443668_11232"/>
<dbReference type="PANTHER" id="PTHR13947">
    <property type="entry name" value="GNAT FAMILY N-ACETYLTRANSFERASE"/>
    <property type="match status" value="1"/>
</dbReference>
<feature type="domain" description="HTH marR-type" evidence="2">
    <location>
        <begin position="3"/>
        <end position="138"/>
    </location>
</feature>
<dbReference type="InterPro" id="IPR016181">
    <property type="entry name" value="Acyl_CoA_acyltransferase"/>
</dbReference>
<dbReference type="Proteomes" id="UP000184440">
    <property type="component" value="Unassembled WGS sequence"/>
</dbReference>
<evidence type="ECO:0000256" key="1">
    <source>
        <dbReference type="ARBA" id="ARBA00022679"/>
    </source>
</evidence>
<dbReference type="Pfam" id="PF01047">
    <property type="entry name" value="MarR"/>
    <property type="match status" value="1"/>
</dbReference>
<dbReference type="InterPro" id="IPR036390">
    <property type="entry name" value="WH_DNA-bd_sf"/>
</dbReference>
<dbReference type="PROSITE" id="PS50995">
    <property type="entry name" value="HTH_MARR_2"/>
    <property type="match status" value="1"/>
</dbReference>
<keyword evidence="5" id="KW-1185">Reference proteome</keyword>
<protein>
    <submittedName>
        <fullName evidence="4">Transcriptional regulator, MarR family with acetyltransferase activity</fullName>
    </submittedName>
</protein>
<dbReference type="CDD" id="cd04301">
    <property type="entry name" value="NAT_SF"/>
    <property type="match status" value="1"/>
</dbReference>
<dbReference type="InterPro" id="IPR036388">
    <property type="entry name" value="WH-like_DNA-bd_sf"/>
</dbReference>
<sequence length="304" mass="33818">MPATEQVATVRRFNRTWTEVTALLDDSYLQSGLSLPEARLVYEVTQRSPQPVVELRGRLQLDPGYTTRLLDRLAKRGLITRNADPDDRRRQLVAVTESGRYVARHLAVRSDALVAELLEPLSTADREALVAALDTIAEMFGAPPEAEVRIRPAGPGELGWVLTRHAQVYQEEYGWPGFEAAVAAIIARFLGRADQSRQRFWVAERNGRLLGSVGCEFEDDETARLRLLLVEPAARGHRLGVRLVDECVAFARAVGYRRMVLHTQDALTAARAIYAKAGFTLEHTSAEDSLDPAGLAEHWELQLG</sequence>
<evidence type="ECO:0000259" key="3">
    <source>
        <dbReference type="PROSITE" id="PS51186"/>
    </source>
</evidence>
<dbReference type="InterPro" id="IPR000835">
    <property type="entry name" value="HTH_MarR-typ"/>
</dbReference>
<feature type="domain" description="N-acetyltransferase" evidence="3">
    <location>
        <begin position="148"/>
        <end position="302"/>
    </location>
</feature>
<dbReference type="AlphaFoldDB" id="A0A1M7RGW6"/>